<sequence length="200" mass="24055">MEKSSVELTHEFFDQWLKTYESTYGRLVEVPAMGPMRERSEKMVRSFSVSVNLYTAWMESLVNFQHIFMEAMRRMRKKMTTEMEVEIRPEMYKDFYQLWIETYSETFKEFLKSGHFSSDMGRLTSYFVDFQKSNRELVEENVLKPVNLPTRTEIDEMNRELYTLKKTAKNLTRDMDSLKRTMQEFTELASQVKEPSEERS</sequence>
<evidence type="ECO:0000313" key="5">
    <source>
        <dbReference type="EMBL" id="SNQ59983.1"/>
    </source>
</evidence>
<feature type="coiled-coil region" evidence="4">
    <location>
        <begin position="154"/>
        <end position="188"/>
    </location>
</feature>
<dbReference type="Pfam" id="PF09712">
    <property type="entry name" value="PHA_synth_III_E"/>
    <property type="match status" value="1"/>
</dbReference>
<dbReference type="GO" id="GO:0042619">
    <property type="term" value="P:poly-hydroxybutyrate biosynthetic process"/>
    <property type="evidence" value="ECO:0007669"/>
    <property type="project" value="UniProtKB-KW"/>
</dbReference>
<dbReference type="AlphaFoldDB" id="A0A284VL87"/>
<evidence type="ECO:0000256" key="4">
    <source>
        <dbReference type="SAM" id="Coils"/>
    </source>
</evidence>
<evidence type="ECO:0000256" key="2">
    <source>
        <dbReference type="ARBA" id="ARBA00019066"/>
    </source>
</evidence>
<dbReference type="Proteomes" id="UP000218615">
    <property type="component" value="Unassembled WGS sequence"/>
</dbReference>
<evidence type="ECO:0000256" key="1">
    <source>
        <dbReference type="ARBA" id="ARBA00004683"/>
    </source>
</evidence>
<name>A0A284VL87_9EURY</name>
<dbReference type="InterPro" id="IPR010123">
    <property type="entry name" value="PHA_synth_III_E"/>
</dbReference>
<proteinExistence type="predicted"/>
<gene>
    <name evidence="5" type="ORF">MNV_150011</name>
</gene>
<evidence type="ECO:0000256" key="3">
    <source>
        <dbReference type="ARBA" id="ARBA00022752"/>
    </source>
</evidence>
<keyword evidence="3" id="KW-0583">PHB biosynthesis</keyword>
<dbReference type="UniPathway" id="UPA00917"/>
<comment type="pathway">
    <text evidence="1">Biopolymer metabolism; poly-(R)-3-hydroxybutanoate biosynthesis.</text>
</comment>
<keyword evidence="6" id="KW-1185">Reference proteome</keyword>
<dbReference type="EMBL" id="FZMP01000057">
    <property type="protein sequence ID" value="SNQ59983.1"/>
    <property type="molecule type" value="Genomic_DNA"/>
</dbReference>
<keyword evidence="4" id="KW-0175">Coiled coil</keyword>
<protein>
    <recommendedName>
        <fullName evidence="2">Poly(3-hydroxyalkanoate) polymerase subunit PhaE</fullName>
    </recommendedName>
</protein>
<dbReference type="RefSeq" id="WP_179293810.1">
    <property type="nucleotide sequence ID" value="NZ_FZMP01000057.1"/>
</dbReference>
<organism evidence="5 6">
    <name type="scientific">Candidatus Methanoperedens nitratireducens</name>
    <dbReference type="NCBI Taxonomy" id="1392998"/>
    <lineage>
        <taxon>Archaea</taxon>
        <taxon>Methanobacteriati</taxon>
        <taxon>Methanobacteriota</taxon>
        <taxon>Stenosarchaea group</taxon>
        <taxon>Methanomicrobia</taxon>
        <taxon>Methanosarcinales</taxon>
        <taxon>ANME-2 cluster</taxon>
        <taxon>Candidatus Methanoperedentaceae</taxon>
        <taxon>Candidatus Methanoperedens</taxon>
    </lineage>
</organism>
<evidence type="ECO:0000313" key="6">
    <source>
        <dbReference type="Proteomes" id="UP000218615"/>
    </source>
</evidence>
<accession>A0A284VL87</accession>
<reference evidence="6" key="1">
    <citation type="submission" date="2017-06" db="EMBL/GenBank/DDBJ databases">
        <authorList>
            <person name="Cremers G."/>
        </authorList>
    </citation>
    <scope>NUCLEOTIDE SEQUENCE [LARGE SCALE GENOMIC DNA]</scope>
</reference>